<protein>
    <submittedName>
        <fullName evidence="4">Uncharacterized protein</fullName>
    </submittedName>
</protein>
<evidence type="ECO:0000256" key="1">
    <source>
        <dbReference type="ARBA" id="ARBA00022574"/>
    </source>
</evidence>
<dbReference type="InterPro" id="IPR015943">
    <property type="entry name" value="WD40/YVTN_repeat-like_dom_sf"/>
</dbReference>
<dbReference type="PROSITE" id="PS50294">
    <property type="entry name" value="WD_REPEATS_REGION"/>
    <property type="match status" value="1"/>
</dbReference>
<dbReference type="InterPro" id="IPR019775">
    <property type="entry name" value="WD40_repeat_CS"/>
</dbReference>
<dbReference type="InterPro" id="IPR001680">
    <property type="entry name" value="WD40_rpt"/>
</dbReference>
<feature type="repeat" description="WD" evidence="3">
    <location>
        <begin position="148"/>
        <end position="187"/>
    </location>
</feature>
<dbReference type="CDD" id="cd00200">
    <property type="entry name" value="WD40"/>
    <property type="match status" value="1"/>
</dbReference>
<evidence type="ECO:0000313" key="4">
    <source>
        <dbReference type="EMBL" id="CAI2374316.1"/>
    </source>
</evidence>
<proteinExistence type="predicted"/>
<dbReference type="Proteomes" id="UP001295684">
    <property type="component" value="Unassembled WGS sequence"/>
</dbReference>
<feature type="repeat" description="WD" evidence="3">
    <location>
        <begin position="106"/>
        <end position="146"/>
    </location>
</feature>
<dbReference type="PANTHER" id="PTHR22847:SF637">
    <property type="entry name" value="WD REPEAT DOMAIN 5B"/>
    <property type="match status" value="1"/>
</dbReference>
<dbReference type="Pfam" id="PF00400">
    <property type="entry name" value="WD40"/>
    <property type="match status" value="3"/>
</dbReference>
<dbReference type="GO" id="GO:1990234">
    <property type="term" value="C:transferase complex"/>
    <property type="evidence" value="ECO:0007669"/>
    <property type="project" value="UniProtKB-ARBA"/>
</dbReference>
<evidence type="ECO:0000313" key="5">
    <source>
        <dbReference type="Proteomes" id="UP001295684"/>
    </source>
</evidence>
<dbReference type="Gene3D" id="2.130.10.10">
    <property type="entry name" value="YVTN repeat-like/Quinoprotein amine dehydrogenase"/>
    <property type="match status" value="2"/>
</dbReference>
<comment type="caution">
    <text evidence="4">The sequence shown here is derived from an EMBL/GenBank/DDBJ whole genome shotgun (WGS) entry which is preliminary data.</text>
</comment>
<dbReference type="InterPro" id="IPR036322">
    <property type="entry name" value="WD40_repeat_dom_sf"/>
</dbReference>
<keyword evidence="1 3" id="KW-0853">WD repeat</keyword>
<dbReference type="SMART" id="SM00320">
    <property type="entry name" value="WD40"/>
    <property type="match status" value="8"/>
</dbReference>
<reference evidence="4" key="1">
    <citation type="submission" date="2023-07" db="EMBL/GenBank/DDBJ databases">
        <authorList>
            <consortium name="AG Swart"/>
            <person name="Singh M."/>
            <person name="Singh A."/>
            <person name="Seah K."/>
            <person name="Emmerich C."/>
        </authorList>
    </citation>
    <scope>NUCLEOTIDE SEQUENCE</scope>
    <source>
        <strain evidence="4">DP1</strain>
    </source>
</reference>
<dbReference type="EMBL" id="CAMPGE010015708">
    <property type="protein sequence ID" value="CAI2374316.1"/>
    <property type="molecule type" value="Genomic_DNA"/>
</dbReference>
<feature type="repeat" description="WD" evidence="3">
    <location>
        <begin position="66"/>
        <end position="97"/>
    </location>
</feature>
<sequence length="354" mass="38006">MESTLFHSGTWYEGPASDMTVNEPHGRPILCMDVLGDKVVTGSSDHGLREYNIGSCKQIRQLYTKKYGHGEWVTSVSYAPDGRVLSGGMDAKLCCWDKRIVRCDDLTGHKGSISKVLVDATGTAISCSYDGSLLIWDLSSKECLQGLVRGHKDAVTTFEWQNSLMVSGARNGSLAIWDINVGKAVTKMQPHEGAVSKIKFYDDTEDTSIIISGGLNDGAICIHDMRTNKLVGTTQLHSGAINMLEITSSNGIVTGSGDKTMKLIDIPGGYKCIETMKATDAVFCGQVVSNLAFAGCGDGSLIAYNIDNGECLYGYGCDNQGAVQCLRVLPNHSCILAGGDSGTLIKLNFDAERF</sequence>
<gene>
    <name evidence="4" type="ORF">ECRASSUSDP1_LOCUS15668</name>
</gene>
<evidence type="ECO:0000256" key="3">
    <source>
        <dbReference type="PROSITE-ProRule" id="PRU00221"/>
    </source>
</evidence>
<dbReference type="SUPFAM" id="SSF50978">
    <property type="entry name" value="WD40 repeat-like"/>
    <property type="match status" value="1"/>
</dbReference>
<organism evidence="4 5">
    <name type="scientific">Euplotes crassus</name>
    <dbReference type="NCBI Taxonomy" id="5936"/>
    <lineage>
        <taxon>Eukaryota</taxon>
        <taxon>Sar</taxon>
        <taxon>Alveolata</taxon>
        <taxon>Ciliophora</taxon>
        <taxon>Intramacronucleata</taxon>
        <taxon>Spirotrichea</taxon>
        <taxon>Hypotrichia</taxon>
        <taxon>Euplotida</taxon>
        <taxon>Euplotidae</taxon>
        <taxon>Moneuplotes</taxon>
    </lineage>
</organism>
<dbReference type="PANTHER" id="PTHR22847">
    <property type="entry name" value="WD40 REPEAT PROTEIN"/>
    <property type="match status" value="1"/>
</dbReference>
<dbReference type="AlphaFoldDB" id="A0AAD2CY52"/>
<keyword evidence="2" id="KW-0677">Repeat</keyword>
<keyword evidence="5" id="KW-1185">Reference proteome</keyword>
<dbReference type="PROSITE" id="PS50082">
    <property type="entry name" value="WD_REPEATS_2"/>
    <property type="match status" value="3"/>
</dbReference>
<evidence type="ECO:0000256" key="2">
    <source>
        <dbReference type="ARBA" id="ARBA00022737"/>
    </source>
</evidence>
<dbReference type="PROSITE" id="PS00678">
    <property type="entry name" value="WD_REPEATS_1"/>
    <property type="match status" value="2"/>
</dbReference>
<accession>A0AAD2CY52</accession>
<name>A0AAD2CY52_EUPCR</name>